<dbReference type="FunFam" id="2.60.40.2610:FF:000001">
    <property type="entry name" value="Outer membrane fimbrial usher protein"/>
    <property type="match status" value="1"/>
</dbReference>
<dbReference type="PANTHER" id="PTHR30451:SF9">
    <property type="entry name" value="F1 CAPSULE-ANCHORING PROTEIN"/>
    <property type="match status" value="1"/>
</dbReference>
<comment type="subcellular location">
    <subcellularLocation>
        <location evidence="1">Cell outer membrane</location>
        <topology evidence="1">Multi-pass membrane protein</topology>
    </subcellularLocation>
</comment>
<dbReference type="Pfam" id="PF13953">
    <property type="entry name" value="PapC_C"/>
    <property type="match status" value="1"/>
</dbReference>
<organism evidence="11">
    <name type="scientific">Salmonella enteritidis</name>
    <dbReference type="NCBI Taxonomy" id="149539"/>
    <lineage>
        <taxon>Bacteria</taxon>
        <taxon>Pseudomonadati</taxon>
        <taxon>Pseudomonadota</taxon>
        <taxon>Gammaproteobacteria</taxon>
        <taxon>Enterobacterales</taxon>
        <taxon>Enterobacteriaceae</taxon>
        <taxon>Salmonella</taxon>
    </lineage>
</organism>
<evidence type="ECO:0000256" key="4">
    <source>
        <dbReference type="ARBA" id="ARBA00022452"/>
    </source>
</evidence>
<dbReference type="SUPFAM" id="SSF141729">
    <property type="entry name" value="FimD N-terminal domain-like"/>
    <property type="match status" value="1"/>
</dbReference>
<dbReference type="Gene3D" id="2.60.40.2610">
    <property type="entry name" value="Outer membrane usher protein FimD, plug domain"/>
    <property type="match status" value="1"/>
</dbReference>
<dbReference type="PANTHER" id="PTHR30451">
    <property type="entry name" value="OUTER MEMBRANE USHER PROTEIN"/>
    <property type="match status" value="1"/>
</dbReference>
<evidence type="ECO:0000313" key="11">
    <source>
        <dbReference type="EMBL" id="HAB1125262.1"/>
    </source>
</evidence>
<reference evidence="11" key="1">
    <citation type="journal article" date="2018" name="Genome Biol.">
        <title>SKESA: strategic k-mer extension for scrupulous assemblies.</title>
        <authorList>
            <person name="Souvorov A."/>
            <person name="Agarwala R."/>
            <person name="Lipman D.J."/>
        </authorList>
    </citation>
    <scope>NUCLEOTIDE SEQUENCE</scope>
    <source>
        <strain evidence="11">ILBSalm5410222</strain>
    </source>
</reference>
<accession>A0A6X7A9D4</accession>
<proteinExistence type="inferred from homology"/>
<dbReference type="GO" id="GO:0009279">
    <property type="term" value="C:cell outer membrane"/>
    <property type="evidence" value="ECO:0007669"/>
    <property type="project" value="UniProtKB-SubCell"/>
</dbReference>
<evidence type="ECO:0000256" key="2">
    <source>
        <dbReference type="ARBA" id="ARBA00008064"/>
    </source>
</evidence>
<keyword evidence="6" id="KW-0732">Signal</keyword>
<dbReference type="InterPro" id="IPR025885">
    <property type="entry name" value="PapC_N"/>
</dbReference>
<dbReference type="GO" id="GO:0015473">
    <property type="term" value="F:fimbrial usher porin activity"/>
    <property type="evidence" value="ECO:0007669"/>
    <property type="project" value="InterPro"/>
</dbReference>
<gene>
    <name evidence="11" type="primary">sefC</name>
    <name evidence="11" type="ORF">GI605_16020</name>
</gene>
<protein>
    <submittedName>
        <fullName evidence="11">Outer membrane fimbrial usher protein SefC</fullName>
    </submittedName>
</protein>
<dbReference type="InterPro" id="IPR037224">
    <property type="entry name" value="PapC_N_sf"/>
</dbReference>
<keyword evidence="4" id="KW-1134">Transmembrane beta strand</keyword>
<dbReference type="InterPro" id="IPR000015">
    <property type="entry name" value="Fimb_usher"/>
</dbReference>
<comment type="caution">
    <text evidence="11">The sequence shown here is derived from an EMBL/GenBank/DDBJ whole genome shotgun (WGS) entry which is preliminary data.</text>
</comment>
<keyword evidence="3" id="KW-0813">Transport</keyword>
<evidence type="ECO:0000256" key="5">
    <source>
        <dbReference type="ARBA" id="ARBA00022692"/>
    </source>
</evidence>
<dbReference type="EMBL" id="DAAFQL010000013">
    <property type="protein sequence ID" value="HAB1125262.1"/>
    <property type="molecule type" value="Genomic_DNA"/>
</dbReference>
<reference evidence="11" key="2">
    <citation type="submission" date="2019-02" db="EMBL/GenBank/DDBJ databases">
        <authorList>
            <consortium name="NCBI Pathogen Detection Project"/>
        </authorList>
    </citation>
    <scope>NUCLEOTIDE SEQUENCE</scope>
    <source>
        <strain evidence="11">ILBSalm5410222</strain>
    </source>
</reference>
<evidence type="ECO:0000259" key="9">
    <source>
        <dbReference type="Pfam" id="PF13953"/>
    </source>
</evidence>
<evidence type="ECO:0000256" key="3">
    <source>
        <dbReference type="ARBA" id="ARBA00022448"/>
    </source>
</evidence>
<dbReference type="InterPro" id="IPR043142">
    <property type="entry name" value="PapC-like_C_sf"/>
</dbReference>
<keyword evidence="5" id="KW-0812">Transmembrane</keyword>
<dbReference type="GO" id="GO:0009297">
    <property type="term" value="P:pilus assembly"/>
    <property type="evidence" value="ECO:0007669"/>
    <property type="project" value="InterPro"/>
</dbReference>
<evidence type="ECO:0000256" key="1">
    <source>
        <dbReference type="ARBA" id="ARBA00004571"/>
    </source>
</evidence>
<dbReference type="Gene3D" id="3.10.20.410">
    <property type="match status" value="1"/>
</dbReference>
<sequence>MKKTTITLFVLTSVFHSGNVFSRQYNFDYGSLSLPPGENAFFLSVETLPGNYVVDVYLNNQLKETTELYFKSMTQTLEPCLTKEKLIKYGIAIQELHGLQFDNEQCVLLEHSPLKYTYNAANQSLLLNAPSKILSPIDSEIADENIWDDGINAFLLNYRANYLHSKVGGEDSYFGQIQPGFNFGPWRLRNLSSWQNLSSEKKFESAYIYAERGLKKIKSKLTVGDKYTSADLFDSVPFRGFSLNKDESMIPFSQRTYYPTIRGIAKTNATVEVRQNGYLIYSTSVPPGQFEIGREQIADLGVGVGVGVGVLDVSIYEKNGQVQNYTVPYSTPVLSLPDGYSKYSVTIGRYREVNNDYIDPVFFEGTYIYGLPYGFTLFGGVQWVNIYNSYAIGASKDIGEYGALSFDWKTSVSKTDTSNENGHAYGIRYNKNIAQTNTEVSLASHYYYSKNYRTFSEAIHSSEHDEFYDKNKKSTTSMLLSQALGSLGSVNLSYNYDKYWKHEGKKSIIASYGKNLNGVSLSLSYTKSTSKISEENEDLFSFLLSVPLQKLTNHEMYATYQNSSSSKHDMNHDLGITGVAFNSQLTWQARGQIEDKSKNQKATFLNASWRGTYGEIGANYSHNEINRDIGMNVSGGVIAHSSGITFGQSISDTAALVEAKGVSGAKVLGLPGVRTDFRGYTISSYLTPYMNNFISIDPTTLPINTDIRQTDIQVVPTEGAIVKAVYKTSVGTNALIRITRTNGKPLALGTVLSLKNNDGVIQSTSIVGEDGQAYVSGLSGVQKLIASWGNKPSDTCTVFYSLPDKNKGQISFLNGVCK</sequence>
<evidence type="ECO:0000256" key="6">
    <source>
        <dbReference type="ARBA" id="ARBA00022729"/>
    </source>
</evidence>
<dbReference type="InterPro" id="IPR042186">
    <property type="entry name" value="FimD_plug_dom"/>
</dbReference>
<dbReference type="AlphaFoldDB" id="A0A6X7A9D4"/>
<keyword evidence="8" id="KW-0998">Cell outer membrane</keyword>
<dbReference type="Gene3D" id="2.60.40.2070">
    <property type="match status" value="1"/>
</dbReference>
<dbReference type="Pfam" id="PF00577">
    <property type="entry name" value="Usher"/>
    <property type="match status" value="1"/>
</dbReference>
<evidence type="ECO:0000259" key="10">
    <source>
        <dbReference type="Pfam" id="PF13954"/>
    </source>
</evidence>
<feature type="domain" description="PapC N-terminal" evidence="10">
    <location>
        <begin position="46"/>
        <end position="161"/>
    </location>
</feature>
<name>A0A6X7A9D4_SALEN</name>
<keyword evidence="7" id="KW-0472">Membrane</keyword>
<feature type="domain" description="PapC-like C-terminal" evidence="9">
    <location>
        <begin position="735"/>
        <end position="803"/>
    </location>
</feature>
<dbReference type="Gene3D" id="2.60.40.3110">
    <property type="match status" value="1"/>
</dbReference>
<dbReference type="Pfam" id="PF13954">
    <property type="entry name" value="PapC_N"/>
    <property type="match status" value="1"/>
</dbReference>
<dbReference type="NCBIfam" id="NF011774">
    <property type="entry name" value="PRK15235.1"/>
    <property type="match status" value="1"/>
</dbReference>
<evidence type="ECO:0000256" key="8">
    <source>
        <dbReference type="ARBA" id="ARBA00023237"/>
    </source>
</evidence>
<comment type="similarity">
    <text evidence="2">Belongs to the fimbrial export usher family.</text>
</comment>
<evidence type="ECO:0000256" key="7">
    <source>
        <dbReference type="ARBA" id="ARBA00023136"/>
    </source>
</evidence>
<dbReference type="InterPro" id="IPR025949">
    <property type="entry name" value="PapC-like_C"/>
</dbReference>